<gene>
    <name evidence="2" type="ORF">HDID_LOCUS1025</name>
</gene>
<reference evidence="2 3" key="2">
    <citation type="submission" date="2018-11" db="EMBL/GenBank/DDBJ databases">
        <authorList>
            <consortium name="Pathogen Informatics"/>
        </authorList>
    </citation>
    <scope>NUCLEOTIDE SEQUENCE [LARGE SCALE GENOMIC DNA]</scope>
</reference>
<protein>
    <submittedName>
        <fullName evidence="4">Protein kinase domain-containing protein</fullName>
    </submittedName>
</protein>
<accession>A0A158QC57</accession>
<feature type="compositionally biased region" description="Low complexity" evidence="1">
    <location>
        <begin position="1"/>
        <end position="16"/>
    </location>
</feature>
<reference evidence="4" key="1">
    <citation type="submission" date="2016-04" db="UniProtKB">
        <authorList>
            <consortium name="WormBaseParasite"/>
        </authorList>
    </citation>
    <scope>IDENTIFICATION</scope>
</reference>
<feature type="region of interest" description="Disordered" evidence="1">
    <location>
        <begin position="88"/>
        <end position="158"/>
    </location>
</feature>
<evidence type="ECO:0000313" key="4">
    <source>
        <dbReference type="WBParaSite" id="HDID_0000102401-mRNA-1"/>
    </source>
</evidence>
<dbReference type="OrthoDB" id="10017054at2759"/>
<dbReference type="Proteomes" id="UP000274504">
    <property type="component" value="Unassembled WGS sequence"/>
</dbReference>
<evidence type="ECO:0000256" key="1">
    <source>
        <dbReference type="SAM" id="MobiDB-lite"/>
    </source>
</evidence>
<feature type="compositionally biased region" description="Low complexity" evidence="1">
    <location>
        <begin position="89"/>
        <end position="107"/>
    </location>
</feature>
<dbReference type="WBParaSite" id="HDID_0000102401-mRNA-1">
    <property type="protein sequence ID" value="HDID_0000102401-mRNA-1"/>
    <property type="gene ID" value="HDID_0000102401"/>
</dbReference>
<evidence type="ECO:0000313" key="3">
    <source>
        <dbReference type="Proteomes" id="UP000274504"/>
    </source>
</evidence>
<feature type="compositionally biased region" description="Polar residues" evidence="1">
    <location>
        <begin position="368"/>
        <end position="381"/>
    </location>
</feature>
<proteinExistence type="predicted"/>
<dbReference type="AlphaFoldDB" id="A0A158QC57"/>
<feature type="compositionally biased region" description="Polar residues" evidence="1">
    <location>
        <begin position="149"/>
        <end position="158"/>
    </location>
</feature>
<dbReference type="EMBL" id="UYSG01000161">
    <property type="protein sequence ID" value="VDL18486.1"/>
    <property type="molecule type" value="Genomic_DNA"/>
</dbReference>
<sequence length="552" mass="60280">MRGKLSSQHLQQQISQMKREASSTSRLNVHNRRRLFGGSGSSASPPAQAPAYPAMGTSSLFPHHYHQPSTIAVEERGISTSTSFNNSLQEHAQQQAHNQQKQQQQQNSAPSRNGTRDFKRRAQLSQSVYLSSAEPTRQSQTRLGRPLNEQKSSRFAKSADFQSSNLAFGEPTAFQTGELKKHGSNSLLQWFKQGVRKLRNSLHRSISREDWPARSMPSFPMLYQNTTTANSLTPTMHQPSWASKAAQHQGRLRTATANRGSSGDIYPLHSAFPHIDFDRGSSVSNLRRCLSLAENQNREIGSGGAGYGGGNIMPFSMEVIPETDLQASSQNLGPNSYLQRDSTMEQIFAWQQGAPSLLSLNATPNGFNGVEKSSQSDSRQLFQGPAFPDSTNPSGPSFYESRHEPLPANNPTGNNYMARSGRDSGFIDIPSHQNFAQVDSSAYSVIHSRQLSEPQTTQEPLDVKQITDAFEGLASDALKGSPSPPPPPQIPQMVLPEMDSWWASGAFTAVQQNSSALGGGMCQNWNIYQNGIFTSNPSGAGGVGETQSLKAK</sequence>
<feature type="region of interest" description="Disordered" evidence="1">
    <location>
        <begin position="368"/>
        <end position="421"/>
    </location>
</feature>
<feature type="compositionally biased region" description="Polar residues" evidence="1">
    <location>
        <begin position="123"/>
        <end position="142"/>
    </location>
</feature>
<evidence type="ECO:0000313" key="2">
    <source>
        <dbReference type="EMBL" id="VDL18486.1"/>
    </source>
</evidence>
<organism evidence="4">
    <name type="scientific">Hymenolepis diminuta</name>
    <name type="common">Rat tapeworm</name>
    <dbReference type="NCBI Taxonomy" id="6216"/>
    <lineage>
        <taxon>Eukaryota</taxon>
        <taxon>Metazoa</taxon>
        <taxon>Spiralia</taxon>
        <taxon>Lophotrochozoa</taxon>
        <taxon>Platyhelminthes</taxon>
        <taxon>Cestoda</taxon>
        <taxon>Eucestoda</taxon>
        <taxon>Cyclophyllidea</taxon>
        <taxon>Hymenolepididae</taxon>
        <taxon>Hymenolepis</taxon>
    </lineage>
</organism>
<feature type="region of interest" description="Disordered" evidence="1">
    <location>
        <begin position="1"/>
        <end position="63"/>
    </location>
</feature>
<name>A0A158QC57_HYMDI</name>
<feature type="compositionally biased region" description="Low complexity" evidence="1">
    <location>
        <begin position="41"/>
        <end position="56"/>
    </location>
</feature>